<dbReference type="SMART" id="SM00355">
    <property type="entry name" value="ZnF_C2H2"/>
    <property type="match status" value="2"/>
</dbReference>
<dbReference type="FunFam" id="3.30.160.60:FF:000072">
    <property type="entry name" value="zinc finger protein 143 isoform X1"/>
    <property type="match status" value="1"/>
</dbReference>
<dbReference type="GO" id="GO:0000981">
    <property type="term" value="F:DNA-binding transcription factor activity, RNA polymerase II-specific"/>
    <property type="evidence" value="ECO:0007669"/>
    <property type="project" value="TreeGrafter"/>
</dbReference>
<dbReference type="GO" id="GO:0000978">
    <property type="term" value="F:RNA polymerase II cis-regulatory region sequence-specific DNA binding"/>
    <property type="evidence" value="ECO:0007669"/>
    <property type="project" value="TreeGrafter"/>
</dbReference>
<dbReference type="OrthoDB" id="6365676at2759"/>
<keyword evidence="2" id="KW-0677">Repeat</keyword>
<dbReference type="InterPro" id="IPR036236">
    <property type="entry name" value="Znf_C2H2_sf"/>
</dbReference>
<dbReference type="Proteomes" id="UP000218209">
    <property type="component" value="Unassembled WGS sequence"/>
</dbReference>
<evidence type="ECO:0000313" key="9">
    <source>
        <dbReference type="Proteomes" id="UP000218209"/>
    </source>
</evidence>
<sequence>MQDSNPPPTDERQDGGRSRLTRGMNTLLRAASTRGEAADSPLHSAITFFSQVCEDVTTTPHHPLGLFVTAAPPQQNGIPSSLSLGPAAGHGHAAAWTKLTDDQPTRTPERPDNLLGTEMPPTSPVSPPVAAKFPLLPAPIGPQLGVAPLPSPEPAAALQDAATSPPTPPRRRPRRPAGGVTKARKPRSTIKPSPGSSTLGAEQPSALTPAATASAARRKRSAGSGATTHMCQVPKCNRSFARTYNLHTHMRTHTGDCPYACQYDSCTKRFKWKSSLTSHRKYHEKRDAEKQAATAAAAAAAAAVKSKLSVTGSTEATPTAPDAGKPEDSLMAVASLASLRAMPV</sequence>
<evidence type="ECO:0000256" key="2">
    <source>
        <dbReference type="ARBA" id="ARBA00022737"/>
    </source>
</evidence>
<dbReference type="InterPro" id="IPR013087">
    <property type="entry name" value="Znf_C2H2_type"/>
</dbReference>
<feature type="region of interest" description="Disordered" evidence="6">
    <location>
        <begin position="144"/>
        <end position="230"/>
    </location>
</feature>
<proteinExistence type="predicted"/>
<evidence type="ECO:0000256" key="5">
    <source>
        <dbReference type="PROSITE-ProRule" id="PRU00042"/>
    </source>
</evidence>
<feature type="domain" description="C2H2-type" evidence="7">
    <location>
        <begin position="259"/>
        <end position="288"/>
    </location>
</feature>
<feature type="compositionally biased region" description="Polar residues" evidence="6">
    <location>
        <begin position="190"/>
        <end position="200"/>
    </location>
</feature>
<feature type="region of interest" description="Disordered" evidence="6">
    <location>
        <begin position="1"/>
        <end position="23"/>
    </location>
</feature>
<dbReference type="PANTHER" id="PTHR23235">
    <property type="entry name" value="KRUEPPEL-LIKE TRANSCRIPTION FACTOR"/>
    <property type="match status" value="1"/>
</dbReference>
<keyword evidence="1" id="KW-0479">Metal-binding</keyword>
<dbReference type="EMBL" id="KV918785">
    <property type="protein sequence ID" value="OSX79901.1"/>
    <property type="molecule type" value="Genomic_DNA"/>
</dbReference>
<dbReference type="PROSITE" id="PS50157">
    <property type="entry name" value="ZINC_FINGER_C2H2_2"/>
    <property type="match status" value="2"/>
</dbReference>
<keyword evidence="9" id="KW-1185">Reference proteome</keyword>
<feature type="domain" description="C2H2-type" evidence="7">
    <location>
        <begin position="229"/>
        <end position="258"/>
    </location>
</feature>
<feature type="compositionally biased region" description="Low complexity" evidence="6">
    <location>
        <begin position="204"/>
        <end position="215"/>
    </location>
</feature>
<gene>
    <name evidence="8" type="ORF">BU14_0070s0076</name>
</gene>
<dbReference type="AlphaFoldDB" id="A0A1X6PGB9"/>
<evidence type="ECO:0000313" key="8">
    <source>
        <dbReference type="EMBL" id="OSX79901.1"/>
    </source>
</evidence>
<dbReference type="SUPFAM" id="SSF57667">
    <property type="entry name" value="beta-beta-alpha zinc fingers"/>
    <property type="match status" value="1"/>
</dbReference>
<name>A0A1X6PGB9_PORUM</name>
<dbReference type="Gene3D" id="3.30.160.60">
    <property type="entry name" value="Classic Zinc Finger"/>
    <property type="match status" value="2"/>
</dbReference>
<dbReference type="PANTHER" id="PTHR23235:SF120">
    <property type="entry name" value="KRUPPEL-LIKE FACTOR 15"/>
    <property type="match status" value="1"/>
</dbReference>
<evidence type="ECO:0000259" key="7">
    <source>
        <dbReference type="PROSITE" id="PS50157"/>
    </source>
</evidence>
<feature type="compositionally biased region" description="Polar residues" evidence="6">
    <location>
        <begin position="308"/>
        <end position="317"/>
    </location>
</feature>
<protein>
    <recommendedName>
        <fullName evidence="7">C2H2-type domain-containing protein</fullName>
    </recommendedName>
</protein>
<feature type="compositionally biased region" description="Basic and acidic residues" evidence="6">
    <location>
        <begin position="99"/>
        <end position="112"/>
    </location>
</feature>
<organism evidence="8 9">
    <name type="scientific">Porphyra umbilicalis</name>
    <name type="common">Purple laver</name>
    <name type="synonym">Red alga</name>
    <dbReference type="NCBI Taxonomy" id="2786"/>
    <lineage>
        <taxon>Eukaryota</taxon>
        <taxon>Rhodophyta</taxon>
        <taxon>Bangiophyceae</taxon>
        <taxon>Bangiales</taxon>
        <taxon>Bangiaceae</taxon>
        <taxon>Porphyra</taxon>
    </lineage>
</organism>
<keyword evidence="4" id="KW-0862">Zinc</keyword>
<evidence type="ECO:0000256" key="6">
    <source>
        <dbReference type="SAM" id="MobiDB-lite"/>
    </source>
</evidence>
<accession>A0A1X6PGB9</accession>
<dbReference type="GO" id="GO:0008270">
    <property type="term" value="F:zinc ion binding"/>
    <property type="evidence" value="ECO:0007669"/>
    <property type="project" value="UniProtKB-KW"/>
</dbReference>
<dbReference type="PROSITE" id="PS00028">
    <property type="entry name" value="ZINC_FINGER_C2H2_1"/>
    <property type="match status" value="2"/>
</dbReference>
<reference evidence="8 9" key="1">
    <citation type="submission" date="2017-03" db="EMBL/GenBank/DDBJ databases">
        <title>WGS assembly of Porphyra umbilicalis.</title>
        <authorList>
            <person name="Brawley S.H."/>
            <person name="Blouin N.A."/>
            <person name="Ficko-Blean E."/>
            <person name="Wheeler G.L."/>
            <person name="Lohr M."/>
            <person name="Goodson H.V."/>
            <person name="Jenkins J.W."/>
            <person name="Blaby-Haas C.E."/>
            <person name="Helliwell K.E."/>
            <person name="Chan C."/>
            <person name="Marriage T."/>
            <person name="Bhattacharya D."/>
            <person name="Klein A.S."/>
            <person name="Badis Y."/>
            <person name="Brodie J."/>
            <person name="Cao Y."/>
            <person name="Collen J."/>
            <person name="Dittami S.M."/>
            <person name="Gachon C.M."/>
            <person name="Green B.R."/>
            <person name="Karpowicz S."/>
            <person name="Kim J.W."/>
            <person name="Kudahl U."/>
            <person name="Lin S."/>
            <person name="Michel G."/>
            <person name="Mittag M."/>
            <person name="Olson B.J."/>
            <person name="Pangilinan J."/>
            <person name="Peng Y."/>
            <person name="Qiu H."/>
            <person name="Shu S."/>
            <person name="Singer J.T."/>
            <person name="Smith A.G."/>
            <person name="Sprecher B.N."/>
            <person name="Wagner V."/>
            <person name="Wang W."/>
            <person name="Wang Z.-Y."/>
            <person name="Yan J."/>
            <person name="Yarish C."/>
            <person name="Zoeuner-Riek S."/>
            <person name="Zhuang Y."/>
            <person name="Zou Y."/>
            <person name="Lindquist E.A."/>
            <person name="Grimwood J."/>
            <person name="Barry K."/>
            <person name="Rokhsar D.S."/>
            <person name="Schmutz J."/>
            <person name="Stiller J.W."/>
            <person name="Grossman A.R."/>
            <person name="Prochnik S.E."/>
        </authorList>
    </citation>
    <scope>NUCLEOTIDE SEQUENCE [LARGE SCALE GENOMIC DNA]</scope>
    <source>
        <strain evidence="8">4086291</strain>
    </source>
</reference>
<evidence type="ECO:0000256" key="4">
    <source>
        <dbReference type="ARBA" id="ARBA00022833"/>
    </source>
</evidence>
<evidence type="ECO:0000256" key="1">
    <source>
        <dbReference type="ARBA" id="ARBA00022723"/>
    </source>
</evidence>
<feature type="region of interest" description="Disordered" evidence="6">
    <location>
        <begin position="307"/>
        <end position="328"/>
    </location>
</feature>
<feature type="region of interest" description="Disordered" evidence="6">
    <location>
        <begin position="96"/>
        <end position="130"/>
    </location>
</feature>
<keyword evidence="3 5" id="KW-0863">Zinc-finger</keyword>
<evidence type="ECO:0000256" key="3">
    <source>
        <dbReference type="ARBA" id="ARBA00022771"/>
    </source>
</evidence>